<dbReference type="EMBL" id="JAULSW010000011">
    <property type="protein sequence ID" value="KAK3367584.1"/>
    <property type="molecule type" value="Genomic_DNA"/>
</dbReference>
<comment type="caution">
    <text evidence="3">The sequence shown here is derived from an EMBL/GenBank/DDBJ whole genome shotgun (WGS) entry which is preliminary data.</text>
</comment>
<feature type="domain" description="DUF6594" evidence="2">
    <location>
        <begin position="4"/>
        <end position="308"/>
    </location>
</feature>
<keyword evidence="1" id="KW-1133">Transmembrane helix</keyword>
<dbReference type="PANTHER" id="PTHR34502:SF5">
    <property type="entry name" value="DUF6594 DOMAIN-CONTAINING PROTEIN"/>
    <property type="match status" value="1"/>
</dbReference>
<evidence type="ECO:0000313" key="3">
    <source>
        <dbReference type="EMBL" id="KAK3367584.1"/>
    </source>
</evidence>
<feature type="transmembrane region" description="Helical" evidence="1">
    <location>
        <begin position="241"/>
        <end position="265"/>
    </location>
</feature>
<name>A0AAE0K059_9PEZI</name>
<evidence type="ECO:0000259" key="2">
    <source>
        <dbReference type="Pfam" id="PF20237"/>
    </source>
</evidence>
<reference evidence="3" key="2">
    <citation type="submission" date="2023-06" db="EMBL/GenBank/DDBJ databases">
        <authorList>
            <consortium name="Lawrence Berkeley National Laboratory"/>
            <person name="Haridas S."/>
            <person name="Hensen N."/>
            <person name="Bonometti L."/>
            <person name="Westerberg I."/>
            <person name="Brannstrom I.O."/>
            <person name="Guillou S."/>
            <person name="Cros-Aarteil S."/>
            <person name="Calhoun S."/>
            <person name="Kuo A."/>
            <person name="Mondo S."/>
            <person name="Pangilinan J."/>
            <person name="Riley R."/>
            <person name="LaButti K."/>
            <person name="Andreopoulos B."/>
            <person name="Lipzen A."/>
            <person name="Chen C."/>
            <person name="Yanf M."/>
            <person name="Daum C."/>
            <person name="Ng V."/>
            <person name="Clum A."/>
            <person name="Steindorff A."/>
            <person name="Ohm R."/>
            <person name="Martin F."/>
            <person name="Silar P."/>
            <person name="Natvig D."/>
            <person name="Lalanne C."/>
            <person name="Gautier V."/>
            <person name="Ament-velasquez S.L."/>
            <person name="Kruys A."/>
            <person name="Hutchinson M.I."/>
            <person name="Powell A.J."/>
            <person name="Barry K."/>
            <person name="Miller A.N."/>
            <person name="Grigoriev I.V."/>
            <person name="Debuchy R."/>
            <person name="Gladieux P."/>
            <person name="Thoren M.H."/>
            <person name="Johannesson H."/>
        </authorList>
    </citation>
    <scope>NUCLEOTIDE SEQUENCE</scope>
    <source>
        <strain evidence="3">CBS 232.78</strain>
    </source>
</reference>
<evidence type="ECO:0000256" key="1">
    <source>
        <dbReference type="SAM" id="Phobius"/>
    </source>
</evidence>
<feature type="transmembrane region" description="Helical" evidence="1">
    <location>
        <begin position="271"/>
        <end position="289"/>
    </location>
</feature>
<gene>
    <name evidence="3" type="ORF">B0H63DRAFT_455673</name>
</gene>
<accession>A0AAE0K059</accession>
<dbReference type="AlphaFoldDB" id="A0AAE0K059"/>
<keyword evidence="4" id="KW-1185">Reference proteome</keyword>
<dbReference type="PANTHER" id="PTHR34502">
    <property type="entry name" value="DUF6594 DOMAIN-CONTAINING PROTEIN-RELATED"/>
    <property type="match status" value="1"/>
</dbReference>
<proteinExistence type="predicted"/>
<organism evidence="3 4">
    <name type="scientific">Podospora didyma</name>
    <dbReference type="NCBI Taxonomy" id="330526"/>
    <lineage>
        <taxon>Eukaryota</taxon>
        <taxon>Fungi</taxon>
        <taxon>Dikarya</taxon>
        <taxon>Ascomycota</taxon>
        <taxon>Pezizomycotina</taxon>
        <taxon>Sordariomycetes</taxon>
        <taxon>Sordariomycetidae</taxon>
        <taxon>Sordariales</taxon>
        <taxon>Podosporaceae</taxon>
        <taxon>Podospora</taxon>
    </lineage>
</organism>
<reference evidence="3" key="1">
    <citation type="journal article" date="2023" name="Mol. Phylogenet. Evol.">
        <title>Genome-scale phylogeny and comparative genomics of the fungal order Sordariales.</title>
        <authorList>
            <person name="Hensen N."/>
            <person name="Bonometti L."/>
            <person name="Westerberg I."/>
            <person name="Brannstrom I.O."/>
            <person name="Guillou S."/>
            <person name="Cros-Aarteil S."/>
            <person name="Calhoun S."/>
            <person name="Haridas S."/>
            <person name="Kuo A."/>
            <person name="Mondo S."/>
            <person name="Pangilinan J."/>
            <person name="Riley R."/>
            <person name="LaButti K."/>
            <person name="Andreopoulos B."/>
            <person name="Lipzen A."/>
            <person name="Chen C."/>
            <person name="Yan M."/>
            <person name="Daum C."/>
            <person name="Ng V."/>
            <person name="Clum A."/>
            <person name="Steindorff A."/>
            <person name="Ohm R.A."/>
            <person name="Martin F."/>
            <person name="Silar P."/>
            <person name="Natvig D.O."/>
            <person name="Lalanne C."/>
            <person name="Gautier V."/>
            <person name="Ament-Velasquez S.L."/>
            <person name="Kruys A."/>
            <person name="Hutchinson M.I."/>
            <person name="Powell A.J."/>
            <person name="Barry K."/>
            <person name="Miller A.N."/>
            <person name="Grigoriev I.V."/>
            <person name="Debuchy R."/>
            <person name="Gladieux P."/>
            <person name="Hiltunen Thoren M."/>
            <person name="Johannesson H."/>
        </authorList>
    </citation>
    <scope>NUCLEOTIDE SEQUENCE</scope>
    <source>
        <strain evidence="3">CBS 232.78</strain>
    </source>
</reference>
<keyword evidence="1" id="KW-0812">Transmembrane</keyword>
<dbReference type="Pfam" id="PF20237">
    <property type="entry name" value="DUF6594"/>
    <property type="match status" value="1"/>
</dbReference>
<sequence length="320" mass="36612">MDGYQKTAHLMARHEEFAILRGFKHLNYQNLLYLQAEISYLEEDLSDLAERDRQSHPDRAKNWWALAHPDSDEDESTYRRTSTKVDTTLPDETLQTNEERMTEHFQSPEDIDVLSHEQGRDGSEQWRKIKELRKALNEYNDALFKQVFLANMQKPNPQDLRFLRSWFVRPGMGNIPIIGADRKAWDPPTEEDLVAIKPRLTPDHISRWFSNTVFPFYHRDPENADLGEGIYSYQEPRLVTLVDITVTVVAAVLPLLSTVVLYFLQTNPVKLGATVAFSSIFALALAIMTNARRVEVFAATAAFAAVNVVFLTNTVSDVPS</sequence>
<keyword evidence="1" id="KW-0472">Membrane</keyword>
<dbReference type="Proteomes" id="UP001285441">
    <property type="component" value="Unassembled WGS sequence"/>
</dbReference>
<evidence type="ECO:0000313" key="4">
    <source>
        <dbReference type="Proteomes" id="UP001285441"/>
    </source>
</evidence>
<feature type="transmembrane region" description="Helical" evidence="1">
    <location>
        <begin position="296"/>
        <end position="315"/>
    </location>
</feature>
<dbReference type="InterPro" id="IPR046529">
    <property type="entry name" value="DUF6594"/>
</dbReference>
<protein>
    <recommendedName>
        <fullName evidence="2">DUF6594 domain-containing protein</fullName>
    </recommendedName>
</protein>